<dbReference type="Pfam" id="PF00571">
    <property type="entry name" value="CBS"/>
    <property type="match status" value="1"/>
</dbReference>
<dbReference type="PROSITE" id="PS51371">
    <property type="entry name" value="CBS"/>
    <property type="match status" value="1"/>
</dbReference>
<reference evidence="3 5" key="1">
    <citation type="journal article" date="2011" name="Nature">
        <title>The Medicago genome provides insight into the evolution of rhizobial symbioses.</title>
        <authorList>
            <person name="Young N.D."/>
            <person name="Debelle F."/>
            <person name="Oldroyd G.E."/>
            <person name="Geurts R."/>
            <person name="Cannon S.B."/>
            <person name="Udvardi M.K."/>
            <person name="Benedito V.A."/>
            <person name="Mayer K.F."/>
            <person name="Gouzy J."/>
            <person name="Schoof H."/>
            <person name="Van de Peer Y."/>
            <person name="Proost S."/>
            <person name="Cook D.R."/>
            <person name="Meyers B.C."/>
            <person name="Spannagl M."/>
            <person name="Cheung F."/>
            <person name="De Mita S."/>
            <person name="Krishnakumar V."/>
            <person name="Gundlach H."/>
            <person name="Zhou S."/>
            <person name="Mudge J."/>
            <person name="Bharti A.K."/>
            <person name="Murray J.D."/>
            <person name="Naoumkina M.A."/>
            <person name="Rosen B."/>
            <person name="Silverstein K.A."/>
            <person name="Tang H."/>
            <person name="Rombauts S."/>
            <person name="Zhao P.X."/>
            <person name="Zhou P."/>
            <person name="Barbe V."/>
            <person name="Bardou P."/>
            <person name="Bechner M."/>
            <person name="Bellec A."/>
            <person name="Berger A."/>
            <person name="Berges H."/>
            <person name="Bidwell S."/>
            <person name="Bisseling T."/>
            <person name="Choisne N."/>
            <person name="Couloux A."/>
            <person name="Denny R."/>
            <person name="Deshpande S."/>
            <person name="Dai X."/>
            <person name="Doyle J.J."/>
            <person name="Dudez A.M."/>
            <person name="Farmer A.D."/>
            <person name="Fouteau S."/>
            <person name="Franken C."/>
            <person name="Gibelin C."/>
            <person name="Gish J."/>
            <person name="Goldstein S."/>
            <person name="Gonzalez A.J."/>
            <person name="Green P.J."/>
            <person name="Hallab A."/>
            <person name="Hartog M."/>
            <person name="Hua A."/>
            <person name="Humphray S.J."/>
            <person name="Jeong D.H."/>
            <person name="Jing Y."/>
            <person name="Jocker A."/>
            <person name="Kenton S.M."/>
            <person name="Kim D.J."/>
            <person name="Klee K."/>
            <person name="Lai H."/>
            <person name="Lang C."/>
            <person name="Lin S."/>
            <person name="Macmil S.L."/>
            <person name="Magdelenat G."/>
            <person name="Matthews L."/>
            <person name="McCorrison J."/>
            <person name="Monaghan E.L."/>
            <person name="Mun J.H."/>
            <person name="Najar F.Z."/>
            <person name="Nicholson C."/>
            <person name="Noirot C."/>
            <person name="O'Bleness M."/>
            <person name="Paule C.R."/>
            <person name="Poulain J."/>
            <person name="Prion F."/>
            <person name="Qin B."/>
            <person name="Qu C."/>
            <person name="Retzel E.F."/>
            <person name="Riddle C."/>
            <person name="Sallet E."/>
            <person name="Samain S."/>
            <person name="Samson N."/>
            <person name="Sanders I."/>
            <person name="Saurat O."/>
            <person name="Scarpelli C."/>
            <person name="Schiex T."/>
            <person name="Segurens B."/>
            <person name="Severin A.J."/>
            <person name="Sherrier D.J."/>
            <person name="Shi R."/>
            <person name="Sims S."/>
            <person name="Singer S.R."/>
            <person name="Sinharoy S."/>
            <person name="Sterck L."/>
            <person name="Viollet A."/>
            <person name="Wang B.B."/>
            <person name="Wang K."/>
            <person name="Wang M."/>
            <person name="Wang X."/>
            <person name="Warfsmann J."/>
            <person name="Weissenbach J."/>
            <person name="White D.D."/>
            <person name="White J.D."/>
            <person name="Wiley G.B."/>
            <person name="Wincker P."/>
            <person name="Xing Y."/>
            <person name="Yang L."/>
            <person name="Yao Z."/>
            <person name="Ying F."/>
            <person name="Zhai J."/>
            <person name="Zhou L."/>
            <person name="Zuber A."/>
            <person name="Denarie J."/>
            <person name="Dixon R.A."/>
            <person name="May G.D."/>
            <person name="Schwartz D.C."/>
            <person name="Rogers J."/>
            <person name="Quetier F."/>
            <person name="Town C.D."/>
            <person name="Roe B.A."/>
        </authorList>
    </citation>
    <scope>NUCLEOTIDE SEQUENCE [LARGE SCALE GENOMIC DNA]</scope>
    <source>
        <strain evidence="3">A17</strain>
        <strain evidence="4 5">cv. Jemalong A17</strain>
    </source>
</reference>
<dbReference type="eggNOG" id="KOG1764">
    <property type="taxonomic scope" value="Eukaryota"/>
</dbReference>
<dbReference type="AlphaFoldDB" id="G7II73"/>
<protein>
    <submittedName>
        <fullName evidence="3">AMP-activated kinase, gamma regulatory subunit, putative</fullName>
    </submittedName>
</protein>
<evidence type="ECO:0000256" key="1">
    <source>
        <dbReference type="PROSITE-ProRule" id="PRU00703"/>
    </source>
</evidence>
<gene>
    <name evidence="3" type="ordered locus">MTR_2g103890</name>
</gene>
<dbReference type="PaxDb" id="3880-AES68160"/>
<dbReference type="Proteomes" id="UP000002051">
    <property type="component" value="Chromosome 2"/>
</dbReference>
<organism evidence="3 5">
    <name type="scientific">Medicago truncatula</name>
    <name type="common">Barrel medic</name>
    <name type="synonym">Medicago tribuloides</name>
    <dbReference type="NCBI Taxonomy" id="3880"/>
    <lineage>
        <taxon>Eukaryota</taxon>
        <taxon>Viridiplantae</taxon>
        <taxon>Streptophyta</taxon>
        <taxon>Embryophyta</taxon>
        <taxon>Tracheophyta</taxon>
        <taxon>Spermatophyta</taxon>
        <taxon>Magnoliopsida</taxon>
        <taxon>eudicotyledons</taxon>
        <taxon>Gunneridae</taxon>
        <taxon>Pentapetalae</taxon>
        <taxon>rosids</taxon>
        <taxon>fabids</taxon>
        <taxon>Fabales</taxon>
        <taxon>Fabaceae</taxon>
        <taxon>Papilionoideae</taxon>
        <taxon>50 kb inversion clade</taxon>
        <taxon>NPAAA clade</taxon>
        <taxon>Hologalegina</taxon>
        <taxon>IRL clade</taxon>
        <taxon>Trifolieae</taxon>
        <taxon>Medicago</taxon>
    </lineage>
</organism>
<reference evidence="4" key="3">
    <citation type="submission" date="2015-04" db="UniProtKB">
        <authorList>
            <consortium name="EnsemblPlants"/>
        </authorList>
    </citation>
    <scope>IDENTIFICATION</scope>
    <source>
        <strain evidence="4">cv. Jemalong A17</strain>
    </source>
</reference>
<reference evidence="3 5" key="2">
    <citation type="journal article" date="2014" name="BMC Genomics">
        <title>An improved genome release (version Mt4.0) for the model legume Medicago truncatula.</title>
        <authorList>
            <person name="Tang H."/>
            <person name="Krishnakumar V."/>
            <person name="Bidwell S."/>
            <person name="Rosen B."/>
            <person name="Chan A."/>
            <person name="Zhou S."/>
            <person name="Gentzbittel L."/>
            <person name="Childs K.L."/>
            <person name="Yandell M."/>
            <person name="Gundlach H."/>
            <person name="Mayer K.F."/>
            <person name="Schwartz D.C."/>
            <person name="Town C.D."/>
        </authorList>
    </citation>
    <scope>GENOME REANNOTATION</scope>
    <source>
        <strain evidence="3">A17</strain>
        <strain evidence="4 5">cv. Jemalong A17</strain>
    </source>
</reference>
<dbReference type="STRING" id="3880.G7II73"/>
<proteinExistence type="predicted"/>
<dbReference type="EMBL" id="CM001218">
    <property type="protein sequence ID" value="AES68160.1"/>
    <property type="molecule type" value="Genomic_DNA"/>
</dbReference>
<evidence type="ECO:0000259" key="2">
    <source>
        <dbReference type="PROSITE" id="PS51371"/>
    </source>
</evidence>
<dbReference type="SUPFAM" id="SSF54631">
    <property type="entry name" value="CBS-domain pair"/>
    <property type="match status" value="1"/>
</dbReference>
<evidence type="ECO:0000313" key="3">
    <source>
        <dbReference type="EMBL" id="AES68160.1"/>
    </source>
</evidence>
<keyword evidence="1" id="KW-0129">CBS domain</keyword>
<dbReference type="InterPro" id="IPR046342">
    <property type="entry name" value="CBS_dom_sf"/>
</dbReference>
<feature type="domain" description="CBS" evidence="2">
    <location>
        <begin position="52"/>
        <end position="110"/>
    </location>
</feature>
<evidence type="ECO:0000313" key="5">
    <source>
        <dbReference type="Proteomes" id="UP000002051"/>
    </source>
</evidence>
<dbReference type="Gene3D" id="3.10.580.10">
    <property type="entry name" value="CBS-domain"/>
    <property type="match status" value="1"/>
</dbReference>
<name>G7II73_MEDTR</name>
<evidence type="ECO:0000313" key="4">
    <source>
        <dbReference type="EnsemblPlants" id="AES68160"/>
    </source>
</evidence>
<sequence length="110" mass="12294">MVIPFWMNTLMLIDEKVLVVTLKLTIWLGNGYTSTLKSWLGTSALAFTKQIATSPLYTTSDTHNDIGTPRRELAVANHVHRVWVVDQEGLLVGVVSLTDVIRVIRQSMLS</sequence>
<dbReference type="EnsemblPlants" id="AES68160">
    <property type="protein sequence ID" value="AES68160"/>
    <property type="gene ID" value="MTR_2g103890"/>
</dbReference>
<accession>G7II73</accession>
<dbReference type="InterPro" id="IPR000644">
    <property type="entry name" value="CBS_dom"/>
</dbReference>
<dbReference type="HOGENOM" id="CLU_2174724_0_0_1"/>
<keyword evidence="5" id="KW-1185">Reference proteome</keyword>